<reference evidence="4" key="1">
    <citation type="submission" date="2020-05" db="EMBL/GenBank/DDBJ databases">
        <title>Mycena genomes resolve the evolution of fungal bioluminescence.</title>
        <authorList>
            <person name="Tsai I.J."/>
        </authorList>
    </citation>
    <scope>NUCLEOTIDE SEQUENCE</scope>
    <source>
        <strain evidence="4">160909Yilan</strain>
    </source>
</reference>
<evidence type="ECO:0000256" key="2">
    <source>
        <dbReference type="ARBA" id="ARBA00012176"/>
    </source>
</evidence>
<evidence type="ECO:0000256" key="1">
    <source>
        <dbReference type="ARBA" id="ARBA00006066"/>
    </source>
</evidence>
<organism evidence="4 5">
    <name type="scientific">Mycena sanguinolenta</name>
    <dbReference type="NCBI Taxonomy" id="230812"/>
    <lineage>
        <taxon>Eukaryota</taxon>
        <taxon>Fungi</taxon>
        <taxon>Dikarya</taxon>
        <taxon>Basidiomycota</taxon>
        <taxon>Agaricomycotina</taxon>
        <taxon>Agaricomycetes</taxon>
        <taxon>Agaricomycetidae</taxon>
        <taxon>Agaricales</taxon>
        <taxon>Marasmiineae</taxon>
        <taxon>Mycenaceae</taxon>
        <taxon>Mycena</taxon>
    </lineage>
</organism>
<keyword evidence="3" id="KW-0732">Signal</keyword>
<dbReference type="GO" id="GO:0005783">
    <property type="term" value="C:endoplasmic reticulum"/>
    <property type="evidence" value="ECO:0007669"/>
    <property type="project" value="TreeGrafter"/>
</dbReference>
<dbReference type="UniPathway" id="UPA00196"/>
<evidence type="ECO:0000256" key="3">
    <source>
        <dbReference type="SAM" id="SignalP"/>
    </source>
</evidence>
<feature type="signal peptide" evidence="3">
    <location>
        <begin position="1"/>
        <end position="21"/>
    </location>
</feature>
<sequence>MAASNHLLLVLAVILACVVRPRSTYLFGLTAVGQDERTLLLTAHPDDETFFFSPTLTALSHIKKVGGIQDVLVVCLSTGNAKGLGNIRKEEFGQALEVFGIREGRRFILDHPNLQDNKTAAWDPAVIAQELRSLVFQYSITTIFTFDGHGITGHPNHSSALAGAAKLVSTFPVSSANRRPRLFALDSRPATKHLGPLAALLPRRQRSSQGPVFVASLTDYITALRAMVKHPSQLRLVAFLKGLCSRYLWVNEWAEVTV</sequence>
<comment type="caution">
    <text evidence="4">The sequence shown here is derived from an EMBL/GenBank/DDBJ whole genome shotgun (WGS) entry which is preliminary data.</text>
</comment>
<keyword evidence="5" id="KW-1185">Reference proteome</keyword>
<dbReference type="EMBL" id="JACAZH010000026">
    <property type="protein sequence ID" value="KAF7341808.1"/>
    <property type="molecule type" value="Genomic_DNA"/>
</dbReference>
<dbReference type="InterPro" id="IPR003737">
    <property type="entry name" value="GlcNAc_PI_deacetylase-related"/>
</dbReference>
<proteinExistence type="inferred from homology"/>
<dbReference type="GO" id="GO:0000225">
    <property type="term" value="F:N-acetylglucosaminylphosphatidylinositol deacetylase activity"/>
    <property type="evidence" value="ECO:0007669"/>
    <property type="project" value="UniProtKB-EC"/>
</dbReference>
<name>A0A8H6XHV7_9AGAR</name>
<dbReference type="Pfam" id="PF02585">
    <property type="entry name" value="PIG-L"/>
    <property type="match status" value="1"/>
</dbReference>
<gene>
    <name evidence="4" type="ORF">MSAN_02035700</name>
</gene>
<evidence type="ECO:0000313" key="4">
    <source>
        <dbReference type="EMBL" id="KAF7341808.1"/>
    </source>
</evidence>
<dbReference type="AlphaFoldDB" id="A0A8H6XHV7"/>
<dbReference type="OrthoDB" id="440160at2759"/>
<dbReference type="SUPFAM" id="SSF102588">
    <property type="entry name" value="LmbE-like"/>
    <property type="match status" value="1"/>
</dbReference>
<dbReference type="Gene3D" id="3.40.50.10320">
    <property type="entry name" value="LmbE-like"/>
    <property type="match status" value="1"/>
</dbReference>
<dbReference type="EC" id="3.5.1.89" evidence="2"/>
<dbReference type="PANTHER" id="PTHR12993:SF11">
    <property type="entry name" value="N-ACETYLGLUCOSAMINYL-PHOSPHATIDYLINOSITOL DE-N-ACETYLASE"/>
    <property type="match status" value="1"/>
</dbReference>
<accession>A0A8H6XHV7</accession>
<dbReference type="GO" id="GO:0016020">
    <property type="term" value="C:membrane"/>
    <property type="evidence" value="ECO:0007669"/>
    <property type="project" value="GOC"/>
</dbReference>
<dbReference type="PANTHER" id="PTHR12993">
    <property type="entry name" value="N-ACETYLGLUCOSAMINYL-PHOSPHATIDYLINOSITOL DE-N-ACETYLASE-RELATED"/>
    <property type="match status" value="1"/>
</dbReference>
<protein>
    <recommendedName>
        <fullName evidence="2">N-acetylglucosaminylphosphatidylinositol deacetylase</fullName>
        <ecNumber evidence="2">3.5.1.89</ecNumber>
    </recommendedName>
</protein>
<evidence type="ECO:0000313" key="5">
    <source>
        <dbReference type="Proteomes" id="UP000623467"/>
    </source>
</evidence>
<comment type="similarity">
    <text evidence="1">Belongs to the PIGL family.</text>
</comment>
<dbReference type="Proteomes" id="UP000623467">
    <property type="component" value="Unassembled WGS sequence"/>
</dbReference>
<feature type="chain" id="PRO_5034834935" description="N-acetylglucosaminylphosphatidylinositol deacetylase" evidence="3">
    <location>
        <begin position="22"/>
        <end position="258"/>
    </location>
</feature>
<dbReference type="GO" id="GO:0006506">
    <property type="term" value="P:GPI anchor biosynthetic process"/>
    <property type="evidence" value="ECO:0007669"/>
    <property type="project" value="UniProtKB-UniPathway"/>
</dbReference>
<dbReference type="InterPro" id="IPR024078">
    <property type="entry name" value="LmbE-like_dom_sf"/>
</dbReference>